<dbReference type="PANTHER" id="PTHR30298:SF0">
    <property type="entry name" value="PROTEIN YBFL-RELATED"/>
    <property type="match status" value="1"/>
</dbReference>
<evidence type="ECO:0000313" key="2">
    <source>
        <dbReference type="EMBL" id="CAA9529529.1"/>
    </source>
</evidence>
<evidence type="ECO:0000259" key="1">
    <source>
        <dbReference type="Pfam" id="PF13808"/>
    </source>
</evidence>
<dbReference type="AlphaFoldDB" id="A0A6J4TR06"/>
<organism evidence="2">
    <name type="scientific">uncultured Thermomicrobiales bacterium</name>
    <dbReference type="NCBI Taxonomy" id="1645740"/>
    <lineage>
        <taxon>Bacteria</taxon>
        <taxon>Pseudomonadati</taxon>
        <taxon>Thermomicrobiota</taxon>
        <taxon>Thermomicrobia</taxon>
        <taxon>Thermomicrobiales</taxon>
        <taxon>environmental samples</taxon>
    </lineage>
</organism>
<gene>
    <name evidence="2" type="ORF">AVDCRST_MAG73-800</name>
</gene>
<accession>A0A6J4TR06</accession>
<dbReference type="NCBIfam" id="NF033564">
    <property type="entry name" value="transpos_ISAs1"/>
    <property type="match status" value="1"/>
</dbReference>
<dbReference type="InterPro" id="IPR047647">
    <property type="entry name" value="ISAs1_transpos"/>
</dbReference>
<dbReference type="InterPro" id="IPR051698">
    <property type="entry name" value="Transposase_11-like"/>
</dbReference>
<dbReference type="EMBL" id="CADCWE010000046">
    <property type="protein sequence ID" value="CAA9529529.1"/>
    <property type="molecule type" value="Genomic_DNA"/>
</dbReference>
<dbReference type="PANTHER" id="PTHR30298">
    <property type="entry name" value="H REPEAT-ASSOCIATED PREDICTED TRANSPOSASE"/>
    <property type="match status" value="1"/>
</dbReference>
<dbReference type="InterPro" id="IPR032806">
    <property type="entry name" value="YbfD_N"/>
</dbReference>
<dbReference type="Pfam" id="PF13808">
    <property type="entry name" value="DDE_Tnp_1_assoc"/>
    <property type="match status" value="1"/>
</dbReference>
<sequence>MPPPAAVPALVPYLAALPDPRRGQGRRHPLGAILALSCAAMLAGADSLLAIAEWGRDPAGGAPLATRLGFTRAKTPCVATLHRVFRRLDAAAFEAAVGAWAADAAGAVGRDPGPVGVAVDGKVLRGSAAVGVPAVRLLAALRHDLGLTLAEARVPDGREEATALPDLLAALVVEGAVLTLDAAFAERAVAAAIAEKGGTT</sequence>
<name>A0A6J4TR06_9BACT</name>
<proteinExistence type="predicted"/>
<feature type="domain" description="H repeat-associated protein N-terminal" evidence="1">
    <location>
        <begin position="13"/>
        <end position="101"/>
    </location>
</feature>
<reference evidence="2" key="1">
    <citation type="submission" date="2020-02" db="EMBL/GenBank/DDBJ databases">
        <authorList>
            <person name="Meier V. D."/>
        </authorList>
    </citation>
    <scope>NUCLEOTIDE SEQUENCE</scope>
    <source>
        <strain evidence="2">AVDCRST_MAG73</strain>
    </source>
</reference>
<protein>
    <recommendedName>
        <fullName evidence="1">H repeat-associated protein N-terminal domain-containing protein</fullName>
    </recommendedName>
</protein>